<keyword evidence="1" id="KW-0812">Transmembrane</keyword>
<reference evidence="2 3" key="1">
    <citation type="submission" date="2020-03" db="EMBL/GenBank/DDBJ databases">
        <title>Soil Listeria distribution.</title>
        <authorList>
            <person name="Liao J."/>
            <person name="Wiedmann M."/>
        </authorList>
    </citation>
    <scope>NUCLEOTIDE SEQUENCE [LARGE SCALE GENOMIC DNA]</scope>
    <source>
        <strain evidence="2 3">FSL L7-1427</strain>
    </source>
</reference>
<feature type="transmembrane region" description="Helical" evidence="1">
    <location>
        <begin position="388"/>
        <end position="408"/>
    </location>
</feature>
<dbReference type="Proteomes" id="UP000586951">
    <property type="component" value="Unassembled WGS sequence"/>
</dbReference>
<feature type="transmembrane region" description="Helical" evidence="1">
    <location>
        <begin position="420"/>
        <end position="440"/>
    </location>
</feature>
<evidence type="ECO:0000313" key="2">
    <source>
        <dbReference type="EMBL" id="MBC1565090.1"/>
    </source>
</evidence>
<feature type="transmembrane region" description="Helical" evidence="1">
    <location>
        <begin position="37"/>
        <end position="57"/>
    </location>
</feature>
<feature type="transmembrane region" description="Helical" evidence="1">
    <location>
        <begin position="271"/>
        <end position="293"/>
    </location>
</feature>
<feature type="transmembrane region" description="Helical" evidence="1">
    <location>
        <begin position="446"/>
        <end position="464"/>
    </location>
</feature>
<feature type="transmembrane region" description="Helical" evidence="1">
    <location>
        <begin position="69"/>
        <end position="88"/>
    </location>
</feature>
<evidence type="ECO:0000313" key="3">
    <source>
        <dbReference type="Proteomes" id="UP000586951"/>
    </source>
</evidence>
<feature type="transmembrane region" description="Helical" evidence="1">
    <location>
        <begin position="148"/>
        <end position="169"/>
    </location>
</feature>
<feature type="transmembrane region" description="Helical" evidence="1">
    <location>
        <begin position="108"/>
        <end position="127"/>
    </location>
</feature>
<sequence length="476" mass="54322">MKLWKKKNVLEFGLIVVVLLIGLSSFIFISIHEREPGYELLPLLPIFYVLAASFVLIRSLVYDFKMFNFVFTIISGLRYVILPFFLVYADYYGGRSPVSPTARSYDLALKLMLYELIVVTIVILILDGIRKKKVKRLQPKTIQRSPSIFIYTVFSIVAVVAVAVVPGALQSVSFLVPTERIVGVLKTIPLSSALALYMFIIMKQVITILLMWFFYQKHKVSGKQYFVYLAALAMVINIGIFAGTNRSDLLICASASLAVFRILFPSDFKKIAFLVVAGVGAVIVLIASIRQIASVSGDASKLIDFTDTMQVYLGGPYNVAMAIEMKNMFPEASHWSVLLYDIFRPMIGINIFIKDLPIDYSVIYYNERYFFKDHVTQILPMIGQGNLYFGYLFAPLIPISVTSLAYYLQAKMERIGSIEIIYFLTLSVSRIGFFMGQNTMNMVNDMSYNLVLFLLIYFINRRIVFRQKQRRYLNYD</sequence>
<feature type="transmembrane region" description="Helical" evidence="1">
    <location>
        <begin position="248"/>
        <end position="264"/>
    </location>
</feature>
<proteinExistence type="predicted"/>
<feature type="transmembrane region" description="Helical" evidence="1">
    <location>
        <begin position="225"/>
        <end position="242"/>
    </location>
</feature>
<organism evidence="2 3">
    <name type="scientific">Listeria booriae</name>
    <dbReference type="NCBI Taxonomy" id="1552123"/>
    <lineage>
        <taxon>Bacteria</taxon>
        <taxon>Bacillati</taxon>
        <taxon>Bacillota</taxon>
        <taxon>Bacilli</taxon>
        <taxon>Bacillales</taxon>
        <taxon>Listeriaceae</taxon>
        <taxon>Listeria</taxon>
    </lineage>
</organism>
<evidence type="ECO:0000256" key="1">
    <source>
        <dbReference type="SAM" id="Phobius"/>
    </source>
</evidence>
<dbReference type="AlphaFoldDB" id="A0A841ZXU1"/>
<keyword evidence="1" id="KW-0472">Membrane</keyword>
<feature type="transmembrane region" description="Helical" evidence="1">
    <location>
        <begin position="12"/>
        <end position="31"/>
    </location>
</feature>
<gene>
    <name evidence="2" type="ORF">HB907_06715</name>
</gene>
<name>A0A841ZXU1_9LIST</name>
<dbReference type="EMBL" id="JAARRU010000002">
    <property type="protein sequence ID" value="MBC1565090.1"/>
    <property type="molecule type" value="Genomic_DNA"/>
</dbReference>
<accession>A0A841ZXU1</accession>
<feature type="transmembrane region" description="Helical" evidence="1">
    <location>
        <begin position="189"/>
        <end position="213"/>
    </location>
</feature>
<dbReference type="RefSeq" id="WP_185417185.1">
    <property type="nucleotide sequence ID" value="NZ_JAARRU010000002.1"/>
</dbReference>
<protein>
    <recommendedName>
        <fullName evidence="4">Capsular biosynthesis protein</fullName>
    </recommendedName>
</protein>
<evidence type="ECO:0008006" key="4">
    <source>
        <dbReference type="Google" id="ProtNLM"/>
    </source>
</evidence>
<keyword evidence="1" id="KW-1133">Transmembrane helix</keyword>
<comment type="caution">
    <text evidence="2">The sequence shown here is derived from an EMBL/GenBank/DDBJ whole genome shotgun (WGS) entry which is preliminary data.</text>
</comment>